<feature type="transmembrane region" description="Helical" evidence="10">
    <location>
        <begin position="125"/>
        <end position="143"/>
    </location>
</feature>
<accession>A0A926ENE2</accession>
<feature type="transmembrane region" description="Helical" evidence="10">
    <location>
        <begin position="231"/>
        <end position="249"/>
    </location>
</feature>
<evidence type="ECO:0000256" key="2">
    <source>
        <dbReference type="ARBA" id="ARBA00022553"/>
    </source>
</evidence>
<dbReference type="PANTHER" id="PTHR30578:SF0">
    <property type="entry name" value="ION-TRANSLOCATING OXIDOREDUCTASE COMPLEX SUBUNIT D"/>
    <property type="match status" value="1"/>
</dbReference>
<evidence type="ECO:0000313" key="11">
    <source>
        <dbReference type="EMBL" id="MBC8585545.1"/>
    </source>
</evidence>
<keyword evidence="9 10" id="KW-0472">Membrane</keyword>
<dbReference type="PANTHER" id="PTHR30578">
    <property type="entry name" value="ELECTRON TRANSPORT COMPLEX PROTEIN RNFD"/>
    <property type="match status" value="1"/>
</dbReference>
<dbReference type="GO" id="GO:0022900">
    <property type="term" value="P:electron transport chain"/>
    <property type="evidence" value="ECO:0007669"/>
    <property type="project" value="UniProtKB-UniRule"/>
</dbReference>
<keyword evidence="6 10" id="KW-1278">Translocase</keyword>
<feature type="modified residue" description="FMN phosphoryl threonine" evidence="10">
    <location>
        <position position="160"/>
    </location>
</feature>
<dbReference type="RefSeq" id="WP_262395331.1">
    <property type="nucleotide sequence ID" value="NZ_JACRTD010000005.1"/>
</dbReference>
<protein>
    <recommendedName>
        <fullName evidence="10">Ion-translocating oxidoreductase complex subunit D</fullName>
        <ecNumber evidence="10">7.-.-.-</ecNumber>
    </recommendedName>
    <alternativeName>
        <fullName evidence="10">Rnf electron transport complex subunit D</fullName>
    </alternativeName>
</protein>
<dbReference type="EC" id="7.-.-.-" evidence="10"/>
<evidence type="ECO:0000256" key="6">
    <source>
        <dbReference type="ARBA" id="ARBA00022967"/>
    </source>
</evidence>
<keyword evidence="2 10" id="KW-0597">Phosphoprotein</keyword>
<dbReference type="NCBIfam" id="TIGR01946">
    <property type="entry name" value="rnfD"/>
    <property type="match status" value="1"/>
</dbReference>
<evidence type="ECO:0000256" key="5">
    <source>
        <dbReference type="ARBA" id="ARBA00022692"/>
    </source>
</evidence>
<dbReference type="InterPro" id="IPR011303">
    <property type="entry name" value="RnfD_bac"/>
</dbReference>
<comment type="subcellular location">
    <subcellularLocation>
        <location evidence="10">Cell membrane</location>
        <topology evidence="10">Multi-pass membrane protein</topology>
    </subcellularLocation>
</comment>
<evidence type="ECO:0000256" key="9">
    <source>
        <dbReference type="ARBA" id="ARBA00023136"/>
    </source>
</evidence>
<keyword evidence="12" id="KW-1185">Reference proteome</keyword>
<evidence type="ECO:0000313" key="12">
    <source>
        <dbReference type="Proteomes" id="UP000623678"/>
    </source>
</evidence>
<dbReference type="Proteomes" id="UP000623678">
    <property type="component" value="Unassembled WGS sequence"/>
</dbReference>
<sequence>MNDKLIVSPSPHIHGGRTTRSIMLDVVIALLPALVAATVIFGPRAFLLSAVCVIACVFFEWAMCKICKDENTIGDLSAVVTGLLLAYNLPATLPIWMAVVGCFFAIVIVKELFGGIGQNFANPALVGRIVLFVSFSSAMTTWVKPFSWKYATSDIMTTATPLGLMRSGRWTEYSDLFLGTVGGCLGETCAFALILGFVYLVVRKVISPTIPLVYVATVAVGAWLGGQDVMFHVLSGGLLLGAIFMATDYTTSPTTRWGKVIFALGCGIITIVIRLFGSYAEGVSFSILLMNIVTPYIEKATFPKVLGGEVQS</sequence>
<keyword evidence="7 10" id="KW-0249">Electron transport</keyword>
<evidence type="ECO:0000256" key="1">
    <source>
        <dbReference type="ARBA" id="ARBA00022448"/>
    </source>
</evidence>
<evidence type="ECO:0000256" key="8">
    <source>
        <dbReference type="ARBA" id="ARBA00022989"/>
    </source>
</evidence>
<feature type="transmembrane region" description="Helical" evidence="10">
    <location>
        <begin position="21"/>
        <end position="40"/>
    </location>
</feature>
<keyword evidence="5 10" id="KW-0812">Transmembrane</keyword>
<evidence type="ECO:0000256" key="10">
    <source>
        <dbReference type="HAMAP-Rule" id="MF_00462"/>
    </source>
</evidence>
<comment type="similarity">
    <text evidence="10">Belongs to the NqrB/RnfD family.</text>
</comment>
<keyword evidence="8 10" id="KW-1133">Transmembrane helix</keyword>
<dbReference type="GO" id="GO:0055085">
    <property type="term" value="P:transmembrane transport"/>
    <property type="evidence" value="ECO:0007669"/>
    <property type="project" value="InterPro"/>
</dbReference>
<dbReference type="HAMAP" id="MF_00462">
    <property type="entry name" value="RsxD_RnfD"/>
    <property type="match status" value="1"/>
</dbReference>
<evidence type="ECO:0000256" key="4">
    <source>
        <dbReference type="ARBA" id="ARBA00022643"/>
    </source>
</evidence>
<comment type="caution">
    <text evidence="11">The sequence shown here is derived from an EMBL/GenBank/DDBJ whole genome shotgun (WGS) entry which is preliminary data.</text>
</comment>
<keyword evidence="4 10" id="KW-0288">FMN</keyword>
<evidence type="ECO:0000256" key="7">
    <source>
        <dbReference type="ARBA" id="ARBA00022982"/>
    </source>
</evidence>
<dbReference type="AlphaFoldDB" id="A0A926ENE2"/>
<feature type="transmembrane region" description="Helical" evidence="10">
    <location>
        <begin position="95"/>
        <end position="113"/>
    </location>
</feature>
<organism evidence="11 12">
    <name type="scientific">Youxingia wuxianensis</name>
    <dbReference type="NCBI Taxonomy" id="2763678"/>
    <lineage>
        <taxon>Bacteria</taxon>
        <taxon>Bacillati</taxon>
        <taxon>Bacillota</taxon>
        <taxon>Clostridia</taxon>
        <taxon>Eubacteriales</taxon>
        <taxon>Oscillospiraceae</taxon>
        <taxon>Youxingia</taxon>
    </lineage>
</organism>
<dbReference type="GO" id="GO:0005886">
    <property type="term" value="C:plasma membrane"/>
    <property type="evidence" value="ECO:0007669"/>
    <property type="project" value="UniProtKB-SubCell"/>
</dbReference>
<evidence type="ECO:0000256" key="3">
    <source>
        <dbReference type="ARBA" id="ARBA00022630"/>
    </source>
</evidence>
<keyword evidence="10" id="KW-1003">Cell membrane</keyword>
<gene>
    <name evidence="10" type="primary">rnfD</name>
    <name evidence="11" type="ORF">H8705_08110</name>
</gene>
<dbReference type="InterPro" id="IPR004338">
    <property type="entry name" value="NqrB/RnfD"/>
</dbReference>
<comment type="cofactor">
    <cofactor evidence="10">
        <name>FMN</name>
        <dbReference type="ChEBI" id="CHEBI:58210"/>
    </cofactor>
</comment>
<feature type="transmembrane region" description="Helical" evidence="10">
    <location>
        <begin position="261"/>
        <end position="280"/>
    </location>
</feature>
<name>A0A926ENE2_9FIRM</name>
<reference evidence="11" key="1">
    <citation type="submission" date="2020-08" db="EMBL/GenBank/DDBJ databases">
        <title>Genome public.</title>
        <authorList>
            <person name="Liu C."/>
            <person name="Sun Q."/>
        </authorList>
    </citation>
    <scope>NUCLEOTIDE SEQUENCE</scope>
    <source>
        <strain evidence="11">NSJ-64</strain>
    </source>
</reference>
<dbReference type="EMBL" id="JACRTD010000005">
    <property type="protein sequence ID" value="MBC8585545.1"/>
    <property type="molecule type" value="Genomic_DNA"/>
</dbReference>
<comment type="subunit">
    <text evidence="10">The complex is composed of six subunits: RnfA, RnfB, RnfC, RnfD, RnfE and RnfG.</text>
</comment>
<proteinExistence type="inferred from homology"/>
<feature type="transmembrane region" description="Helical" evidence="10">
    <location>
        <begin position="209"/>
        <end position="225"/>
    </location>
</feature>
<feature type="transmembrane region" description="Helical" evidence="10">
    <location>
        <begin position="176"/>
        <end position="202"/>
    </location>
</feature>
<dbReference type="Pfam" id="PF03116">
    <property type="entry name" value="NQR2_RnfD_RnfE"/>
    <property type="match status" value="1"/>
</dbReference>
<keyword evidence="3 10" id="KW-0285">Flavoprotein</keyword>
<keyword evidence="1 10" id="KW-0813">Transport</keyword>
<comment type="function">
    <text evidence="10">Part of a membrane-bound complex that couples electron transfer with translocation of ions across the membrane.</text>
</comment>